<dbReference type="InterPro" id="IPR011032">
    <property type="entry name" value="GroES-like_sf"/>
</dbReference>
<evidence type="ECO:0000313" key="2">
    <source>
        <dbReference type="EMBL" id="APH73793.1"/>
    </source>
</evidence>
<dbReference type="Gene3D" id="3.40.50.720">
    <property type="entry name" value="NAD(P)-binding Rossmann-like Domain"/>
    <property type="match status" value="1"/>
</dbReference>
<dbReference type="Proteomes" id="UP000182840">
    <property type="component" value="Chromosome"/>
</dbReference>
<dbReference type="SUPFAM" id="SSF50129">
    <property type="entry name" value="GroES-like"/>
    <property type="match status" value="1"/>
</dbReference>
<name>A0A1L3SWH4_9HYPH</name>
<keyword evidence="3" id="KW-1185">Reference proteome</keyword>
<sequence length="322" mass="33300">MKAIVAKDYGPLESLEYADWPEPEATGKTVVIKSEAIGVNFPDGLLVQGLYQMKPPTPFVPGMEVAGTVTAVGPDVKGIKVGDRVASLSSMGSYAQIVGAPEATVMKLPDGIGSADACALLCGYGTSHYALKQRAQLKAGETLCVLGAAGLTGTAAIQIGKAMGARVIGVASSPEKQAIAKQAGADVVLGYDNLKDALKEATGGKGVDVGYDPVGGESFDALSRSMGWGGRLLVIGFASGTIPKFPVNLALVKGFSVVGVFWGDFTRREPAVYADNMKELIGWYLAGKVKPVIEGEYPLADAPSVLKRVLGRGASGKIILKP</sequence>
<dbReference type="InterPro" id="IPR013149">
    <property type="entry name" value="ADH-like_C"/>
</dbReference>
<evidence type="ECO:0000313" key="3">
    <source>
        <dbReference type="Proteomes" id="UP000182840"/>
    </source>
</evidence>
<dbReference type="InterPro" id="IPR013154">
    <property type="entry name" value="ADH-like_N"/>
</dbReference>
<dbReference type="EMBL" id="CP018171">
    <property type="protein sequence ID" value="APH73793.1"/>
    <property type="molecule type" value="Genomic_DNA"/>
</dbReference>
<dbReference type="GO" id="GO:0016491">
    <property type="term" value="F:oxidoreductase activity"/>
    <property type="evidence" value="ECO:0007669"/>
    <property type="project" value="InterPro"/>
</dbReference>
<dbReference type="Pfam" id="PF08240">
    <property type="entry name" value="ADH_N"/>
    <property type="match status" value="1"/>
</dbReference>
<reference evidence="3" key="1">
    <citation type="submission" date="2016-11" db="EMBL/GenBank/DDBJ databases">
        <title>Mesorhizobium oceanicum sp. nov., isolated from deep seawater in South China Sea.</title>
        <authorList>
            <person name="Fu G.-Y."/>
        </authorList>
    </citation>
    <scope>NUCLEOTIDE SEQUENCE [LARGE SCALE GENOMIC DNA]</scope>
    <source>
        <strain evidence="3">B7</strain>
    </source>
</reference>
<protein>
    <submittedName>
        <fullName evidence="2">NADPH:quinone oxidoreductase</fullName>
    </submittedName>
</protein>
<feature type="domain" description="Enoyl reductase (ER)" evidence="1">
    <location>
        <begin position="10"/>
        <end position="320"/>
    </location>
</feature>
<dbReference type="InterPro" id="IPR020843">
    <property type="entry name" value="ER"/>
</dbReference>
<dbReference type="SMART" id="SM00829">
    <property type="entry name" value="PKS_ER"/>
    <property type="match status" value="1"/>
</dbReference>
<evidence type="ECO:0000259" key="1">
    <source>
        <dbReference type="SMART" id="SM00829"/>
    </source>
</evidence>
<accession>A0A1L3SWH4</accession>
<dbReference type="PANTHER" id="PTHR43677:SF4">
    <property type="entry name" value="QUINONE OXIDOREDUCTASE-LIKE PROTEIN 2"/>
    <property type="match status" value="1"/>
</dbReference>
<dbReference type="AlphaFoldDB" id="A0A1L3SWH4"/>
<dbReference type="OrthoDB" id="4190732at2"/>
<proteinExistence type="predicted"/>
<dbReference type="CDD" id="cd08241">
    <property type="entry name" value="QOR1"/>
    <property type="match status" value="1"/>
</dbReference>
<dbReference type="InterPro" id="IPR036291">
    <property type="entry name" value="NAD(P)-bd_dom_sf"/>
</dbReference>
<dbReference type="KEGG" id="meso:BSQ44_22225"/>
<dbReference type="RefSeq" id="WP_072607256.1">
    <property type="nucleotide sequence ID" value="NZ_CP018171.1"/>
</dbReference>
<dbReference type="InterPro" id="IPR051397">
    <property type="entry name" value="Zn-ADH-like_protein"/>
</dbReference>
<dbReference type="Pfam" id="PF00107">
    <property type="entry name" value="ADH_zinc_N"/>
    <property type="match status" value="1"/>
</dbReference>
<dbReference type="Gene3D" id="3.90.180.10">
    <property type="entry name" value="Medium-chain alcohol dehydrogenases, catalytic domain"/>
    <property type="match status" value="1"/>
</dbReference>
<organism evidence="2 3">
    <name type="scientific">Aquibium oceanicum</name>
    <dbReference type="NCBI Taxonomy" id="1670800"/>
    <lineage>
        <taxon>Bacteria</taxon>
        <taxon>Pseudomonadati</taxon>
        <taxon>Pseudomonadota</taxon>
        <taxon>Alphaproteobacteria</taxon>
        <taxon>Hyphomicrobiales</taxon>
        <taxon>Phyllobacteriaceae</taxon>
        <taxon>Aquibium</taxon>
    </lineage>
</organism>
<dbReference type="STRING" id="1670800.BSQ44_22225"/>
<dbReference type="PANTHER" id="PTHR43677">
    <property type="entry name" value="SHORT-CHAIN DEHYDROGENASE/REDUCTASE"/>
    <property type="match status" value="1"/>
</dbReference>
<dbReference type="SUPFAM" id="SSF51735">
    <property type="entry name" value="NAD(P)-binding Rossmann-fold domains"/>
    <property type="match status" value="1"/>
</dbReference>
<gene>
    <name evidence="2" type="ORF">BSQ44_22225</name>
</gene>